<dbReference type="EMBL" id="CP063304">
    <property type="protein sequence ID" value="QOV19034.1"/>
    <property type="molecule type" value="Genomic_DNA"/>
</dbReference>
<gene>
    <name evidence="1" type="ORF">INP51_13885</name>
</gene>
<dbReference type="KEGG" id="bliq:INP51_13885"/>
<evidence type="ECO:0000313" key="2">
    <source>
        <dbReference type="Proteomes" id="UP000593601"/>
    </source>
</evidence>
<dbReference type="PRINTS" id="PR01997">
    <property type="entry name" value="MTP2FAMILY"/>
</dbReference>
<dbReference type="RefSeq" id="WP_193735393.1">
    <property type="nucleotide sequence ID" value="NZ_CP063304.1"/>
</dbReference>
<organism evidence="1 2">
    <name type="scientific">Blautia liquoris</name>
    <dbReference type="NCBI Taxonomy" id="2779518"/>
    <lineage>
        <taxon>Bacteria</taxon>
        <taxon>Bacillati</taxon>
        <taxon>Bacillota</taxon>
        <taxon>Clostridia</taxon>
        <taxon>Lachnospirales</taxon>
        <taxon>Lachnospiraceae</taxon>
        <taxon>Blautia</taxon>
    </lineage>
</organism>
<dbReference type="Pfam" id="PF06199">
    <property type="entry name" value="Phage_tail_2"/>
    <property type="match status" value="1"/>
</dbReference>
<dbReference type="Proteomes" id="UP000593601">
    <property type="component" value="Chromosome"/>
</dbReference>
<proteinExistence type="predicted"/>
<accession>A0A7M2RGC0</accession>
<dbReference type="InterPro" id="IPR011855">
    <property type="entry name" value="Phgtail_TP901_1"/>
</dbReference>
<dbReference type="NCBIfam" id="TIGR02126">
    <property type="entry name" value="phgtail_TP901_1"/>
    <property type="match status" value="1"/>
</dbReference>
<dbReference type="AlphaFoldDB" id="A0A7M2RGC0"/>
<dbReference type="InterPro" id="IPR022345">
    <property type="entry name" value="Phage_69_Orf23_MTP"/>
</dbReference>
<reference evidence="1 2" key="1">
    <citation type="submission" date="2020-10" db="EMBL/GenBank/DDBJ databases">
        <title>Blautia liquoris sp.nov., isolated from the mud in a fermentation cellar used for the production of Chinese strong-flavoured liquor.</title>
        <authorList>
            <person name="Lu L."/>
        </authorList>
    </citation>
    <scope>NUCLEOTIDE SEQUENCE [LARGE SCALE GENOMIC DNA]</scope>
    <source>
        <strain evidence="1 2">LZLJ-3</strain>
    </source>
</reference>
<protein>
    <submittedName>
        <fullName evidence="1">Phage major tail protein, TP901-1 family</fullName>
    </submittedName>
</protein>
<evidence type="ECO:0000313" key="1">
    <source>
        <dbReference type="EMBL" id="QOV19034.1"/>
    </source>
</evidence>
<name>A0A7M2RGC0_9FIRM</name>
<sequence length="165" mass="18610">MQTPIFGKEKILKFRRYEDAATKKAAKLALQIEHTITYDTNADSQMTKDGPINYDGGLTTSIEISAISTRDEVNEMLRQSVLKRELLEVWEIDLGNKTTDNKYKAKYGRGRLTEWEDPANVEEAAQFTTTFNVDGELQDGEVTLTADEIATIQYAFQDTEIESGS</sequence>
<keyword evidence="2" id="KW-1185">Reference proteome</keyword>